<name>A0A5E4RQY6_9BURK</name>
<dbReference type="InterPro" id="IPR006683">
    <property type="entry name" value="Thioestr_dom"/>
</dbReference>
<gene>
    <name evidence="5" type="ORF">PFI31113_00329</name>
    <name evidence="4" type="ORF">PI93_014330</name>
</gene>
<dbReference type="GO" id="GO:0047617">
    <property type="term" value="F:fatty acyl-CoA hydrolase activity"/>
    <property type="evidence" value="ECO:0007669"/>
    <property type="project" value="InterPro"/>
</dbReference>
<dbReference type="AlphaFoldDB" id="A0A5E4RQY6"/>
<dbReference type="RefSeq" id="WP_080759016.1">
    <property type="nucleotide sequence ID" value="NZ_CABPRW010000001.1"/>
</dbReference>
<comment type="similarity">
    <text evidence="1">Belongs to the thioesterase PaaI family.</text>
</comment>
<dbReference type="CDD" id="cd03443">
    <property type="entry name" value="PaaI_thioesterase"/>
    <property type="match status" value="1"/>
</dbReference>
<reference evidence="4" key="2">
    <citation type="submission" date="2019-07" db="EMBL/GenBank/DDBJ databases">
        <title>Complete Genome Sequences of Clinical Pandoraea fibrosis Isolates.</title>
        <authorList>
            <person name="Pitt M.E."/>
            <person name="Nguyen S.H."/>
            <person name="Duarte T.P.S."/>
            <person name="Roddam L.F."/>
            <person name="Blaskovich M.A.T."/>
            <person name="Cooper M.A."/>
            <person name="Coin L.J.M."/>
        </authorList>
    </citation>
    <scope>NUCLEOTIDE SEQUENCE</scope>
    <source>
        <strain evidence="4">6399</strain>
    </source>
</reference>
<dbReference type="InterPro" id="IPR039298">
    <property type="entry name" value="ACOT13"/>
</dbReference>
<dbReference type="EMBL" id="CABPRW010000001">
    <property type="protein sequence ID" value="VVD65433.1"/>
    <property type="molecule type" value="Genomic_DNA"/>
</dbReference>
<dbReference type="InterPro" id="IPR029069">
    <property type="entry name" value="HotDog_dom_sf"/>
</dbReference>
<dbReference type="Gene3D" id="3.10.129.10">
    <property type="entry name" value="Hotdog Thioesterase"/>
    <property type="match status" value="1"/>
</dbReference>
<keyword evidence="6" id="KW-1185">Reference proteome</keyword>
<evidence type="ECO:0000256" key="1">
    <source>
        <dbReference type="ARBA" id="ARBA00008324"/>
    </source>
</evidence>
<evidence type="ECO:0000313" key="6">
    <source>
        <dbReference type="Proteomes" id="UP000035080"/>
    </source>
</evidence>
<evidence type="ECO:0000259" key="3">
    <source>
        <dbReference type="Pfam" id="PF03061"/>
    </source>
</evidence>
<dbReference type="PANTHER" id="PTHR21660:SF1">
    <property type="entry name" value="ACYL-COENZYME A THIOESTERASE 13"/>
    <property type="match status" value="1"/>
</dbReference>
<accession>A0A5E4RQY6</accession>
<dbReference type="NCBIfam" id="TIGR00369">
    <property type="entry name" value="unchar_dom_1"/>
    <property type="match status" value="1"/>
</dbReference>
<dbReference type="Proteomes" id="UP000382577">
    <property type="component" value="Unassembled WGS sequence"/>
</dbReference>
<dbReference type="PANTHER" id="PTHR21660">
    <property type="entry name" value="THIOESTERASE SUPERFAMILY MEMBER-RELATED"/>
    <property type="match status" value="1"/>
</dbReference>
<proteinExistence type="inferred from homology"/>
<dbReference type="OrthoDB" id="4717506at2"/>
<feature type="domain" description="Thioesterase" evidence="3">
    <location>
        <begin position="42"/>
        <end position="116"/>
    </location>
</feature>
<evidence type="ECO:0000313" key="5">
    <source>
        <dbReference type="EMBL" id="VVD65433.1"/>
    </source>
</evidence>
<dbReference type="SUPFAM" id="SSF54637">
    <property type="entry name" value="Thioesterase/thiol ester dehydrase-isomerase"/>
    <property type="match status" value="1"/>
</dbReference>
<dbReference type="InterPro" id="IPR003736">
    <property type="entry name" value="PAAI_dom"/>
</dbReference>
<evidence type="ECO:0000313" key="4">
    <source>
        <dbReference type="EMBL" id="QHF13685.1"/>
    </source>
</evidence>
<evidence type="ECO:0000256" key="2">
    <source>
        <dbReference type="ARBA" id="ARBA00022801"/>
    </source>
</evidence>
<organism evidence="5 7">
    <name type="scientific">Pandoraea fibrosis</name>
    <dbReference type="NCBI Taxonomy" id="1891094"/>
    <lineage>
        <taxon>Bacteria</taxon>
        <taxon>Pseudomonadati</taxon>
        <taxon>Pseudomonadota</taxon>
        <taxon>Betaproteobacteria</taxon>
        <taxon>Burkholderiales</taxon>
        <taxon>Burkholderiaceae</taxon>
        <taxon>Pandoraea</taxon>
    </lineage>
</organism>
<keyword evidence="2" id="KW-0378">Hydrolase</keyword>
<protein>
    <submittedName>
        <fullName evidence="4">Hotdog fold thioesterase</fullName>
    </submittedName>
    <submittedName>
        <fullName evidence="5">Phenylacetic acid degradation protein</fullName>
    </submittedName>
</protein>
<sequence>MSTLSISSGFIDHLGIELLSAEGGESELRLSLASQHLNSWEVMHGGVTMAMLDVALSTACRSVAPEGAGVVTIEMKTSFMQPGTGEMRAFGRLLHRSTTMAYCEGEVRDANGKLVAKAMGTFKYLRRLAVGRTVREQRRPDDPRGD</sequence>
<dbReference type="EMBL" id="CP047385">
    <property type="protein sequence ID" value="QHF13685.1"/>
    <property type="molecule type" value="Genomic_DNA"/>
</dbReference>
<dbReference type="Proteomes" id="UP000035080">
    <property type="component" value="Chromosome"/>
</dbReference>
<reference evidence="5 7" key="3">
    <citation type="submission" date="2019-08" db="EMBL/GenBank/DDBJ databases">
        <authorList>
            <person name="Peeters C."/>
        </authorList>
    </citation>
    <scope>NUCLEOTIDE SEQUENCE [LARGE SCALE GENOMIC DNA]</scope>
    <source>
        <strain evidence="5 7">LMG 31113</strain>
    </source>
</reference>
<evidence type="ECO:0000313" key="7">
    <source>
        <dbReference type="Proteomes" id="UP000382577"/>
    </source>
</evidence>
<dbReference type="Pfam" id="PF03061">
    <property type="entry name" value="4HBT"/>
    <property type="match status" value="1"/>
</dbReference>
<reference evidence="4 6" key="1">
    <citation type="journal article" date="2015" name="Genome Announc.">
        <title>Genome Sequences of Two Pandoraea pnomenusa Isolates Recovered 11 Months Apart from a Cystic Fibrosis Patient.</title>
        <authorList>
            <person name="Ee R."/>
            <person name="Ambrose M."/>
            <person name="Lazenby J."/>
            <person name="Williams P."/>
            <person name="Chan K.G."/>
            <person name="Roddam L."/>
        </authorList>
    </citation>
    <scope>NUCLEOTIDE SEQUENCE [LARGE SCALE GENOMIC DNA]</scope>
    <source>
        <strain evidence="4 6">6399</strain>
    </source>
</reference>